<name>A0A812WSC2_SYMPI</name>
<evidence type="ECO:0000313" key="2">
    <source>
        <dbReference type="EMBL" id="CAE7686068.1"/>
    </source>
</evidence>
<gene>
    <name evidence="2" type="primary">pkd2</name>
    <name evidence="2" type="ORF">SPIL2461_LOCUS19189</name>
</gene>
<feature type="non-terminal residue" evidence="2">
    <location>
        <position position="1"/>
    </location>
</feature>
<proteinExistence type="predicted"/>
<feature type="chain" id="PRO_5032296442" evidence="1">
    <location>
        <begin position="17"/>
        <end position="52"/>
    </location>
</feature>
<accession>A0A812WSC2</accession>
<dbReference type="AlphaFoldDB" id="A0A812WSC2"/>
<feature type="signal peptide" evidence="1">
    <location>
        <begin position="1"/>
        <end position="16"/>
    </location>
</feature>
<evidence type="ECO:0000313" key="3">
    <source>
        <dbReference type="Proteomes" id="UP000649617"/>
    </source>
</evidence>
<keyword evidence="1" id="KW-0732">Signal</keyword>
<protein>
    <submittedName>
        <fullName evidence="2">Pkd2 protein</fullName>
    </submittedName>
</protein>
<sequence length="52" mass="5836">VVAVFFMLLSFQSTDLQVAMNAIMQSVSTGDREAYQDLVSRFFVQCEAALEQ</sequence>
<feature type="non-terminal residue" evidence="2">
    <location>
        <position position="52"/>
    </location>
</feature>
<comment type="caution">
    <text evidence="2">The sequence shown here is derived from an EMBL/GenBank/DDBJ whole genome shotgun (WGS) entry which is preliminary data.</text>
</comment>
<keyword evidence="3" id="KW-1185">Reference proteome</keyword>
<dbReference type="EMBL" id="CAJNIZ010044358">
    <property type="protein sequence ID" value="CAE7686068.1"/>
    <property type="molecule type" value="Genomic_DNA"/>
</dbReference>
<dbReference type="Proteomes" id="UP000649617">
    <property type="component" value="Unassembled WGS sequence"/>
</dbReference>
<evidence type="ECO:0000256" key="1">
    <source>
        <dbReference type="SAM" id="SignalP"/>
    </source>
</evidence>
<reference evidence="2" key="1">
    <citation type="submission" date="2021-02" db="EMBL/GenBank/DDBJ databases">
        <authorList>
            <person name="Dougan E. K."/>
            <person name="Rhodes N."/>
            <person name="Thang M."/>
            <person name="Chan C."/>
        </authorList>
    </citation>
    <scope>NUCLEOTIDE SEQUENCE</scope>
</reference>
<organism evidence="2 3">
    <name type="scientific">Symbiodinium pilosum</name>
    <name type="common">Dinoflagellate</name>
    <dbReference type="NCBI Taxonomy" id="2952"/>
    <lineage>
        <taxon>Eukaryota</taxon>
        <taxon>Sar</taxon>
        <taxon>Alveolata</taxon>
        <taxon>Dinophyceae</taxon>
        <taxon>Suessiales</taxon>
        <taxon>Symbiodiniaceae</taxon>
        <taxon>Symbiodinium</taxon>
    </lineage>
</organism>